<feature type="domain" description="Retroviral polymerase SH3-like" evidence="1">
    <location>
        <begin position="120"/>
        <end position="164"/>
    </location>
</feature>
<accession>A0A834SQS8</accession>
<reference evidence="2" key="1">
    <citation type="submission" date="2020-09" db="EMBL/GenBank/DDBJ databases">
        <title>Genome-Enabled Discovery of Anthraquinone Biosynthesis in Senna tora.</title>
        <authorList>
            <person name="Kang S.-H."/>
            <person name="Pandey R.P."/>
            <person name="Lee C.-M."/>
            <person name="Sim J.-S."/>
            <person name="Jeong J.-T."/>
            <person name="Choi B.-S."/>
            <person name="Jung M."/>
            <person name="Ginzburg D."/>
            <person name="Zhao K."/>
            <person name="Won S.Y."/>
            <person name="Oh T.-J."/>
            <person name="Yu Y."/>
            <person name="Kim N.-H."/>
            <person name="Lee O.R."/>
            <person name="Lee T.-H."/>
            <person name="Bashyal P."/>
            <person name="Kim T.-S."/>
            <person name="Lee W.-H."/>
            <person name="Kawkins C."/>
            <person name="Kim C.-K."/>
            <person name="Kim J.S."/>
            <person name="Ahn B.O."/>
            <person name="Rhee S.Y."/>
            <person name="Sohng J.K."/>
        </authorList>
    </citation>
    <scope>NUCLEOTIDE SEQUENCE</scope>
    <source>
        <tissue evidence="2">Leaf</tissue>
    </source>
</reference>
<proteinExistence type="predicted"/>
<sequence length="281" mass="32049">MAVFSEMIQKELQKFMKGKGAGEEKNTVLLPDGTEKEVKCIGEDPSNKENLTIGRVKKHLCILNKEEVAMLASCNSEISSSDCIMSCKTDEKGNFWHERLEHFYTMFDFYKDSGNLIKGSKTCIFMGYEPNCKGYKVYEINSGKLLVSRDVYFYEDKFPCKDEKEKCDSDMPFPIMSSDYSMLYAGDNDTQGSVIPPNSVPNADSLNSKQSNNTDNTSTGVKIIVQNLMTYILMRQKKQKQLHQLSKQWLFVMKGIIMWRFVEVIESVDNLLGSRITLLAM</sequence>
<dbReference type="EMBL" id="JAAIUW010000012">
    <property type="protein sequence ID" value="KAF7807315.1"/>
    <property type="molecule type" value="Genomic_DNA"/>
</dbReference>
<protein>
    <submittedName>
        <fullName evidence="2">Retrovirus-related Pol polyprotein from transposon TNT 1-94</fullName>
    </submittedName>
</protein>
<dbReference type="Proteomes" id="UP000634136">
    <property type="component" value="Unassembled WGS sequence"/>
</dbReference>
<dbReference type="InterPro" id="IPR057670">
    <property type="entry name" value="SH3_retrovirus"/>
</dbReference>
<name>A0A834SQS8_9FABA</name>
<evidence type="ECO:0000313" key="3">
    <source>
        <dbReference type="Proteomes" id="UP000634136"/>
    </source>
</evidence>
<dbReference type="OrthoDB" id="6776856at2759"/>
<evidence type="ECO:0000259" key="1">
    <source>
        <dbReference type="Pfam" id="PF25597"/>
    </source>
</evidence>
<organism evidence="2 3">
    <name type="scientific">Senna tora</name>
    <dbReference type="NCBI Taxonomy" id="362788"/>
    <lineage>
        <taxon>Eukaryota</taxon>
        <taxon>Viridiplantae</taxon>
        <taxon>Streptophyta</taxon>
        <taxon>Embryophyta</taxon>
        <taxon>Tracheophyta</taxon>
        <taxon>Spermatophyta</taxon>
        <taxon>Magnoliopsida</taxon>
        <taxon>eudicotyledons</taxon>
        <taxon>Gunneridae</taxon>
        <taxon>Pentapetalae</taxon>
        <taxon>rosids</taxon>
        <taxon>fabids</taxon>
        <taxon>Fabales</taxon>
        <taxon>Fabaceae</taxon>
        <taxon>Caesalpinioideae</taxon>
        <taxon>Cassia clade</taxon>
        <taxon>Senna</taxon>
    </lineage>
</organism>
<comment type="caution">
    <text evidence="2">The sequence shown here is derived from an EMBL/GenBank/DDBJ whole genome shotgun (WGS) entry which is preliminary data.</text>
</comment>
<dbReference type="Pfam" id="PF25597">
    <property type="entry name" value="SH3_retrovirus"/>
    <property type="match status" value="1"/>
</dbReference>
<keyword evidence="3" id="KW-1185">Reference proteome</keyword>
<dbReference type="AlphaFoldDB" id="A0A834SQS8"/>
<evidence type="ECO:0000313" key="2">
    <source>
        <dbReference type="EMBL" id="KAF7807315.1"/>
    </source>
</evidence>
<gene>
    <name evidence="2" type="ORF">G2W53_039476</name>
</gene>